<evidence type="ECO:0000256" key="1">
    <source>
        <dbReference type="SAM" id="MobiDB-lite"/>
    </source>
</evidence>
<feature type="compositionally biased region" description="Basic and acidic residues" evidence="1">
    <location>
        <begin position="188"/>
        <end position="200"/>
    </location>
</feature>
<feature type="compositionally biased region" description="Basic and acidic residues" evidence="1">
    <location>
        <begin position="144"/>
        <end position="164"/>
    </location>
</feature>
<proteinExistence type="predicted"/>
<evidence type="ECO:0000313" key="3">
    <source>
        <dbReference type="EMBL" id="QKW52492.1"/>
    </source>
</evidence>
<feature type="compositionally biased region" description="Low complexity" evidence="1">
    <location>
        <begin position="237"/>
        <end position="254"/>
    </location>
</feature>
<feature type="chain" id="PRO_5028842904" description="Hydrogenase expression protein HypF" evidence="2">
    <location>
        <begin position="36"/>
        <end position="486"/>
    </location>
</feature>
<keyword evidence="4" id="KW-1185">Reference proteome</keyword>
<organism evidence="3 4">
    <name type="scientific">Streptomyces buecherae</name>
    <dbReference type="NCBI Taxonomy" id="2763006"/>
    <lineage>
        <taxon>Bacteria</taxon>
        <taxon>Bacillati</taxon>
        <taxon>Actinomycetota</taxon>
        <taxon>Actinomycetes</taxon>
        <taxon>Kitasatosporales</taxon>
        <taxon>Streptomycetaceae</taxon>
        <taxon>Streptomyces</taxon>
    </lineage>
</organism>
<evidence type="ECO:0008006" key="5">
    <source>
        <dbReference type="Google" id="ProtNLM"/>
    </source>
</evidence>
<name>A0A7H8NDI1_9ACTN</name>
<protein>
    <recommendedName>
        <fullName evidence="5">Hydrogenase expression protein HypF</fullName>
    </recommendedName>
</protein>
<reference evidence="3 4" key="1">
    <citation type="submission" date="2020-06" db="EMBL/GenBank/DDBJ databases">
        <title>Genome mining for natural products.</title>
        <authorList>
            <person name="Zhang B."/>
            <person name="Shi J."/>
            <person name="Ge H."/>
        </authorList>
    </citation>
    <scope>NUCLEOTIDE SEQUENCE [LARGE SCALE GENOMIC DNA]</scope>
    <source>
        <strain evidence="3 4">NA00687</strain>
    </source>
</reference>
<feature type="compositionally biased region" description="Basic and acidic residues" evidence="1">
    <location>
        <begin position="58"/>
        <end position="89"/>
    </location>
</feature>
<feature type="compositionally biased region" description="Basic and acidic residues" evidence="1">
    <location>
        <begin position="295"/>
        <end position="307"/>
    </location>
</feature>
<sequence length="486" mass="51268">MLNRLQMPAGKAIALAAMPTAVLMGMGLTPQLAQADTQAKDRFKPGPCVTQSDQQDGEDGRDGKDKRDPRQDDKQPDQRDEKQNDKPGDKPGGGDNEPTPPGSSASPDGEAADDREPTPGATSDARPENDQATQAPPNPSTTTDDPKSGSEEARDTTAPEDAAKRPSATPSPSQTEPRNPLDPLGLGDKIKDLLDGDKGDQPATPAPTDDAPRPDADTDTGTDPNKGDDGAATDVPASKGDAPSDSDAGDAGDAATEKKAAELRERIEKAQREAAEKAERKRANATEEAEGATEDADKGEQAERAEGDADPTTKPTLPSADDPQPYPCPVKDEEALRNATLEEGIPLLPEDPWILESSLLALHGLKYDGIVKVKTYSGREKAVLKFTASSIDIRDLRQTVVGPGGTKTHVDARKGSNSTMRDGTVTMYTEELKGKLLGLIPVTFSPDAPPPLTLPELFFTDVRVTQAGQLGGTLTVPGMHLYQTQG</sequence>
<accession>A0A7H8NDI1</accession>
<evidence type="ECO:0000313" key="4">
    <source>
        <dbReference type="Proteomes" id="UP000509303"/>
    </source>
</evidence>
<gene>
    <name evidence="3" type="ORF">HUT08_26445</name>
</gene>
<feature type="signal peptide" evidence="2">
    <location>
        <begin position="1"/>
        <end position="35"/>
    </location>
</feature>
<dbReference type="EMBL" id="CP054929">
    <property type="protein sequence ID" value="QKW52492.1"/>
    <property type="molecule type" value="Genomic_DNA"/>
</dbReference>
<dbReference type="RefSeq" id="WP_176164205.1">
    <property type="nucleotide sequence ID" value="NZ_CP054929.1"/>
</dbReference>
<feature type="compositionally biased region" description="Basic and acidic residues" evidence="1">
    <location>
        <begin position="255"/>
        <end position="285"/>
    </location>
</feature>
<feature type="compositionally biased region" description="Polar residues" evidence="1">
    <location>
        <begin position="130"/>
        <end position="143"/>
    </location>
</feature>
<dbReference type="AlphaFoldDB" id="A0A7H8NDI1"/>
<evidence type="ECO:0000256" key="2">
    <source>
        <dbReference type="SAM" id="SignalP"/>
    </source>
</evidence>
<dbReference type="Proteomes" id="UP000509303">
    <property type="component" value="Chromosome"/>
</dbReference>
<feature type="region of interest" description="Disordered" evidence="1">
    <location>
        <begin position="33"/>
        <end position="330"/>
    </location>
</feature>
<keyword evidence="2" id="KW-0732">Signal</keyword>
<feature type="compositionally biased region" description="Polar residues" evidence="1">
    <location>
        <begin position="168"/>
        <end position="177"/>
    </location>
</feature>